<evidence type="ECO:0000313" key="1">
    <source>
        <dbReference type="EMBL" id="RDU70959.1"/>
    </source>
</evidence>
<gene>
    <name evidence="1" type="ORF">CQA58_04055</name>
</gene>
<accession>A0A3D8J0A3</accession>
<comment type="caution">
    <text evidence="1">The sequence shown here is derived from an EMBL/GenBank/DDBJ whole genome shotgun (WGS) entry which is preliminary data.</text>
</comment>
<keyword evidence="2" id="KW-1185">Reference proteome</keyword>
<proteinExistence type="predicted"/>
<protein>
    <recommendedName>
        <fullName evidence="3">DUF721 domain-containing protein</fullName>
    </recommendedName>
</protein>
<dbReference type="AlphaFoldDB" id="A0A3D8J0A3"/>
<name>A0A3D8J0A3_9HELI</name>
<dbReference type="Proteomes" id="UP000257045">
    <property type="component" value="Unassembled WGS sequence"/>
</dbReference>
<sequence length="164" mass="19425">MKSSHSIISKLKSKPEFKRLQEIDDIGKIINALPLEMRKYISFGTQKKQKLCFALNNPLLCSEYNRYKSSLILAICQEFREHFTQLQDVKEVWFYYPQALESNKNGAYFNAPKHFASVCEVQEEYYLQRYEEHSKGEFLNHATDPKLHKLFEKIRQNILKNLNA</sequence>
<organism evidence="1 2">
    <name type="scientific">Helicobacter brantae</name>
    <dbReference type="NCBI Taxonomy" id="375927"/>
    <lineage>
        <taxon>Bacteria</taxon>
        <taxon>Pseudomonadati</taxon>
        <taxon>Campylobacterota</taxon>
        <taxon>Epsilonproteobacteria</taxon>
        <taxon>Campylobacterales</taxon>
        <taxon>Helicobacteraceae</taxon>
        <taxon>Helicobacter</taxon>
    </lineage>
</organism>
<evidence type="ECO:0008006" key="3">
    <source>
        <dbReference type="Google" id="ProtNLM"/>
    </source>
</evidence>
<evidence type="ECO:0000313" key="2">
    <source>
        <dbReference type="Proteomes" id="UP000257045"/>
    </source>
</evidence>
<reference evidence="1 2" key="1">
    <citation type="submission" date="2018-04" db="EMBL/GenBank/DDBJ databases">
        <title>Novel Campyloabacter and Helicobacter Species and Strains.</title>
        <authorList>
            <person name="Mannion A.J."/>
            <person name="Shen Z."/>
            <person name="Fox J.G."/>
        </authorList>
    </citation>
    <scope>NUCLEOTIDE SEQUENCE [LARGE SCALE GENOMIC DNA]</scope>
    <source>
        <strain evidence="1 2">MIT 04-9366</strain>
    </source>
</reference>
<dbReference type="RefSeq" id="WP_115569448.1">
    <property type="nucleotide sequence ID" value="NZ_NXLV01000005.1"/>
</dbReference>
<dbReference type="EMBL" id="NXLV01000005">
    <property type="protein sequence ID" value="RDU70959.1"/>
    <property type="molecule type" value="Genomic_DNA"/>
</dbReference>
<dbReference type="OrthoDB" id="5373157at2"/>